<dbReference type="PANTHER" id="PTHR15111:SF0">
    <property type="entry name" value="UNCONVENTIONAL PREFOLDIN RPB5 INTERACTOR 1"/>
    <property type="match status" value="1"/>
</dbReference>
<evidence type="ECO:0000313" key="7">
    <source>
        <dbReference type="Proteomes" id="UP000008022"/>
    </source>
</evidence>
<feature type="region of interest" description="Disordered" evidence="5">
    <location>
        <begin position="204"/>
        <end position="420"/>
    </location>
</feature>
<feature type="compositionally biased region" description="Acidic residues" evidence="5">
    <location>
        <begin position="204"/>
        <end position="250"/>
    </location>
</feature>
<evidence type="ECO:0000256" key="4">
    <source>
        <dbReference type="SAM" id="Coils"/>
    </source>
</evidence>
<keyword evidence="2" id="KW-0539">Nucleus</keyword>
<dbReference type="AlphaFoldDB" id="A0A0E0N742"/>
<dbReference type="CDD" id="cd23159">
    <property type="entry name" value="Prefoldin_URI1"/>
    <property type="match status" value="1"/>
</dbReference>
<dbReference type="GO" id="GO:0005634">
    <property type="term" value="C:nucleus"/>
    <property type="evidence" value="ECO:0007669"/>
    <property type="project" value="UniProtKB-SubCell"/>
</dbReference>
<protein>
    <submittedName>
        <fullName evidence="6">Uncharacterized protein</fullName>
    </submittedName>
</protein>
<comment type="similarity">
    <text evidence="3">Belongs to the RNA polymerase II subunit 5-mediating protein family.</text>
</comment>
<accession>A0A0E0N742</accession>
<comment type="subcellular location">
    <subcellularLocation>
        <location evidence="1">Nucleus</location>
    </subcellularLocation>
</comment>
<dbReference type="InterPro" id="IPR009053">
    <property type="entry name" value="Prefoldin"/>
</dbReference>
<sequence length="420" mass="45476">MAAAARKGTATPLGAVFLPEETRRAVARVAEAVADRRAELGRLQGFSADNAALVSLVQRLPDEVSHDIMVPFGGAAFFPGRLIHTNELLVLLGEGYYVERSAKQTTEILHRRGMELEAQVEAMKATISDLEAEAKFFESTAAEASEGLIEIREEYDEDTEINSSTLDFQYLFDLSWTHNASSSASGMPDKDREYTQIMARLDELEMEENDAGSTSEEDGEDDEDDEDDEEDAGPSEDDKEDEEEENILIDDNDHHNASLGASFSGSGGNDQSHESAQLKSALKKPGGREILKSASFAPSASTPHSVFPGQTSTINPGIQLPLKKAVSFQDDNRHTVGPSKSLPLPQGPKHSSPILQVSSDNPTSHDQKIMSSGQKAFTGSIIEHDDNISTLQPSKSAALQNPASSSSRPVSRFKMQKGGR</sequence>
<dbReference type="GO" id="GO:0006457">
    <property type="term" value="P:protein folding"/>
    <property type="evidence" value="ECO:0007669"/>
    <property type="project" value="UniProtKB-ARBA"/>
</dbReference>
<evidence type="ECO:0000256" key="5">
    <source>
        <dbReference type="SAM" id="MobiDB-lite"/>
    </source>
</evidence>
<evidence type="ECO:0000256" key="1">
    <source>
        <dbReference type="ARBA" id="ARBA00004123"/>
    </source>
</evidence>
<name>A0A0E0N742_ORYRU</name>
<dbReference type="GO" id="GO:0019212">
    <property type="term" value="F:phosphatase inhibitor activity"/>
    <property type="evidence" value="ECO:0007669"/>
    <property type="project" value="TreeGrafter"/>
</dbReference>
<dbReference type="Gramene" id="ORUFI01G46030.1">
    <property type="protein sequence ID" value="ORUFI01G46030.1"/>
    <property type="gene ID" value="ORUFI01G46030"/>
</dbReference>
<dbReference type="GO" id="GO:0003682">
    <property type="term" value="F:chromatin binding"/>
    <property type="evidence" value="ECO:0007669"/>
    <property type="project" value="TreeGrafter"/>
</dbReference>
<dbReference type="GO" id="GO:0009409">
    <property type="term" value="P:response to cold"/>
    <property type="evidence" value="ECO:0007669"/>
    <property type="project" value="UniProtKB-ARBA"/>
</dbReference>
<reference evidence="7" key="1">
    <citation type="submission" date="2013-06" db="EMBL/GenBank/DDBJ databases">
        <authorList>
            <person name="Zhao Q."/>
        </authorList>
    </citation>
    <scope>NUCLEOTIDE SEQUENCE</scope>
    <source>
        <strain evidence="7">cv. W1943</strain>
    </source>
</reference>
<feature type="compositionally biased region" description="Polar residues" evidence="5">
    <location>
        <begin position="296"/>
        <end position="316"/>
    </location>
</feature>
<dbReference type="FunFam" id="1.10.287.370:FF:000009">
    <property type="entry name" value="Prefoldin chaperone subunit family protein"/>
    <property type="match status" value="1"/>
</dbReference>
<dbReference type="SUPFAM" id="SSF46579">
    <property type="entry name" value="Prefoldin"/>
    <property type="match status" value="1"/>
</dbReference>
<feature type="compositionally biased region" description="Polar residues" evidence="5">
    <location>
        <begin position="353"/>
        <end position="362"/>
    </location>
</feature>
<dbReference type="GO" id="GO:0000122">
    <property type="term" value="P:negative regulation of transcription by RNA polymerase II"/>
    <property type="evidence" value="ECO:0007669"/>
    <property type="project" value="TreeGrafter"/>
</dbReference>
<dbReference type="EnsemblPlants" id="ORUFI01G46030.1">
    <property type="protein sequence ID" value="ORUFI01G46030.1"/>
    <property type="gene ID" value="ORUFI01G46030"/>
</dbReference>
<dbReference type="PANTHER" id="PTHR15111">
    <property type="entry name" value="RNA POLYMERASE II SUBUNIT 5-MEDIATING PROTEIN NNX3"/>
    <property type="match status" value="1"/>
</dbReference>
<dbReference type="EnsemblPlants" id="ORUFI01G46030.2">
    <property type="protein sequence ID" value="ORUFI01G46030.2"/>
    <property type="gene ID" value="ORUFI01G46030"/>
</dbReference>
<evidence type="ECO:0000256" key="2">
    <source>
        <dbReference type="ARBA" id="ARBA00023242"/>
    </source>
</evidence>
<feature type="coiled-coil region" evidence="4">
    <location>
        <begin position="113"/>
        <end position="140"/>
    </location>
</feature>
<evidence type="ECO:0000256" key="3">
    <source>
        <dbReference type="ARBA" id="ARBA00038295"/>
    </source>
</evidence>
<dbReference type="Pfam" id="PF02996">
    <property type="entry name" value="Prefoldin"/>
    <property type="match status" value="1"/>
</dbReference>
<keyword evidence="4" id="KW-0175">Coiled coil</keyword>
<dbReference type="eggNOG" id="KOG3130">
    <property type="taxonomic scope" value="Eukaryota"/>
</dbReference>
<dbReference type="Proteomes" id="UP000008022">
    <property type="component" value="Unassembled WGS sequence"/>
</dbReference>
<organism evidence="6 7">
    <name type="scientific">Oryza rufipogon</name>
    <name type="common">Brownbeard rice</name>
    <name type="synonym">Asian wild rice</name>
    <dbReference type="NCBI Taxonomy" id="4529"/>
    <lineage>
        <taxon>Eukaryota</taxon>
        <taxon>Viridiplantae</taxon>
        <taxon>Streptophyta</taxon>
        <taxon>Embryophyta</taxon>
        <taxon>Tracheophyta</taxon>
        <taxon>Spermatophyta</taxon>
        <taxon>Magnoliopsida</taxon>
        <taxon>Liliopsida</taxon>
        <taxon>Poales</taxon>
        <taxon>Poaceae</taxon>
        <taxon>BOP clade</taxon>
        <taxon>Oryzoideae</taxon>
        <taxon>Oryzeae</taxon>
        <taxon>Oryzinae</taxon>
        <taxon>Oryza</taxon>
    </lineage>
</organism>
<reference evidence="6" key="2">
    <citation type="submission" date="2015-06" db="UniProtKB">
        <authorList>
            <consortium name="EnsemblPlants"/>
        </authorList>
    </citation>
    <scope>IDENTIFICATION</scope>
</reference>
<dbReference type="GO" id="GO:0000785">
    <property type="term" value="C:chromatin"/>
    <property type="evidence" value="ECO:0007669"/>
    <property type="project" value="EnsemblPlants"/>
</dbReference>
<proteinExistence type="inferred from homology"/>
<dbReference type="GO" id="GO:0005829">
    <property type="term" value="C:cytosol"/>
    <property type="evidence" value="ECO:0007669"/>
    <property type="project" value="EnsemblPlants"/>
</dbReference>
<dbReference type="InterPro" id="IPR052255">
    <property type="entry name" value="RNA_pol_II_subunit5-mediator"/>
</dbReference>
<feature type="compositionally biased region" description="Polar residues" evidence="5">
    <location>
        <begin position="388"/>
        <end position="409"/>
    </location>
</feature>
<evidence type="ECO:0000313" key="6">
    <source>
        <dbReference type="EnsemblPlants" id="ORUFI01G46030.2"/>
    </source>
</evidence>
<dbReference type="OMA" id="HSVFPGQ"/>
<dbReference type="InterPro" id="IPR004127">
    <property type="entry name" value="Prefoldin_subunit_alpha"/>
</dbReference>
<dbReference type="GO" id="GO:0003714">
    <property type="term" value="F:transcription corepressor activity"/>
    <property type="evidence" value="ECO:0007669"/>
    <property type="project" value="TreeGrafter"/>
</dbReference>
<dbReference type="Gene3D" id="1.10.287.370">
    <property type="match status" value="1"/>
</dbReference>
<dbReference type="HOGENOM" id="CLU_033289_0_0_1"/>
<dbReference type="Gramene" id="ORUFI01G46030.2">
    <property type="protein sequence ID" value="ORUFI01G46030.2"/>
    <property type="gene ID" value="ORUFI01G46030"/>
</dbReference>
<dbReference type="STRING" id="4529.A0A0E0N742"/>
<keyword evidence="7" id="KW-1185">Reference proteome</keyword>